<feature type="compositionally biased region" description="Low complexity" evidence="1">
    <location>
        <begin position="124"/>
        <end position="143"/>
    </location>
</feature>
<feature type="compositionally biased region" description="Polar residues" evidence="1">
    <location>
        <begin position="666"/>
        <end position="675"/>
    </location>
</feature>
<feature type="region of interest" description="Disordered" evidence="1">
    <location>
        <begin position="661"/>
        <end position="705"/>
    </location>
</feature>
<feature type="region of interest" description="Disordered" evidence="1">
    <location>
        <begin position="19"/>
        <end position="191"/>
    </location>
</feature>
<organism evidence="2 3">
    <name type="scientific">Cymbomonas tetramitiformis</name>
    <dbReference type="NCBI Taxonomy" id="36881"/>
    <lineage>
        <taxon>Eukaryota</taxon>
        <taxon>Viridiplantae</taxon>
        <taxon>Chlorophyta</taxon>
        <taxon>Pyramimonadophyceae</taxon>
        <taxon>Pyramimonadales</taxon>
        <taxon>Pyramimonadaceae</taxon>
        <taxon>Cymbomonas</taxon>
    </lineage>
</organism>
<feature type="compositionally biased region" description="Basic and acidic residues" evidence="1">
    <location>
        <begin position="19"/>
        <end position="34"/>
    </location>
</feature>
<feature type="compositionally biased region" description="Basic residues" evidence="1">
    <location>
        <begin position="225"/>
        <end position="238"/>
    </location>
</feature>
<protein>
    <submittedName>
        <fullName evidence="2">Uncharacterized protein</fullName>
    </submittedName>
</protein>
<name>A0AAE0BMH6_9CHLO</name>
<feature type="compositionally biased region" description="Pro residues" evidence="1">
    <location>
        <begin position="144"/>
        <end position="156"/>
    </location>
</feature>
<evidence type="ECO:0000313" key="3">
    <source>
        <dbReference type="Proteomes" id="UP001190700"/>
    </source>
</evidence>
<accession>A0AAE0BMH6</accession>
<feature type="region of interest" description="Disordered" evidence="1">
    <location>
        <begin position="311"/>
        <end position="337"/>
    </location>
</feature>
<feature type="compositionally biased region" description="Basic and acidic residues" evidence="1">
    <location>
        <begin position="46"/>
        <end position="72"/>
    </location>
</feature>
<reference evidence="2 3" key="1">
    <citation type="journal article" date="2015" name="Genome Biol. Evol.">
        <title>Comparative Genomics of a Bacterivorous Green Alga Reveals Evolutionary Causalities and Consequences of Phago-Mixotrophic Mode of Nutrition.</title>
        <authorList>
            <person name="Burns J.A."/>
            <person name="Paasch A."/>
            <person name="Narechania A."/>
            <person name="Kim E."/>
        </authorList>
    </citation>
    <scope>NUCLEOTIDE SEQUENCE [LARGE SCALE GENOMIC DNA]</scope>
    <source>
        <strain evidence="2 3">PLY_AMNH</strain>
    </source>
</reference>
<feature type="non-terminal residue" evidence="2">
    <location>
        <position position="705"/>
    </location>
</feature>
<feature type="compositionally biased region" description="Low complexity" evidence="1">
    <location>
        <begin position="166"/>
        <end position="189"/>
    </location>
</feature>
<keyword evidence="3" id="KW-1185">Reference proteome</keyword>
<dbReference type="EMBL" id="LGRX02033939">
    <property type="protein sequence ID" value="KAK3239368.1"/>
    <property type="molecule type" value="Genomic_DNA"/>
</dbReference>
<feature type="region of interest" description="Disordered" evidence="1">
    <location>
        <begin position="224"/>
        <end position="248"/>
    </location>
</feature>
<gene>
    <name evidence="2" type="ORF">CYMTET_50704</name>
</gene>
<dbReference type="Proteomes" id="UP001190700">
    <property type="component" value="Unassembled WGS sequence"/>
</dbReference>
<proteinExistence type="predicted"/>
<dbReference type="AlphaFoldDB" id="A0AAE0BMH6"/>
<evidence type="ECO:0000256" key="1">
    <source>
        <dbReference type="SAM" id="MobiDB-lite"/>
    </source>
</evidence>
<sequence>MLKTTAAFKAAIKKIEAERGCDSPRGESRARVESRLGLSPRQNLEALRKAQAEERAKEKLERDAKRAKEIELMRASSSRSKTARGAVTPRGTQQEKLPVPTAAKRAAAPGKSPKAANNSVAGNASRLSGRSSSLSTSQSTQPASPRPVTPASPRPVTPRLSHQGNAAKLAGGKSSSSTLTSAREATAARVASIKAAAEQKRLEAEAAIQRRMEAAEKQRIEAKAAKVKQVKQHGKKFSPKPAAPEPKIAPSTAVQIVAAMHKASGIAKLNVARKETYARMLAKRNETIKDRASDILPETKKAGLSRNLAEYSAGESQMATQEQEEEPQQCVGSQRSSAARLPHHLEQYAAEELPDRPVQNELNSLESCMVDVAPSGTGQVHNTADSGMVTWYNTHYGEQPTTPADEAAGLEASLRRTTPSRSEVDDNWNLRQVSSLTAGPRCAGNTPPARVGSQPGASAKTECAVARAQGNVDVKDSNPSIALKAKVLGKFLEDTQEGLSEAVTSSIAEDTRSRQIASAKILGNLEDTQEGLSEAVTSSIAEDIRSRQIASAKILGNLEDTQEGLSEAVTSSIAEDIRSRQIASAKILGNLEDTQEGLSEAVTSSIAEDIRSRQIASAKILGNLEDTQEGLSEAVTSSIAEDIRSRQSYLARWFGASGEHTLLSAKPSSQPSSKRATLLEARAPPQSARPSSKRAPLLEARDPPQ</sequence>
<evidence type="ECO:0000313" key="2">
    <source>
        <dbReference type="EMBL" id="KAK3239368.1"/>
    </source>
</evidence>
<comment type="caution">
    <text evidence="2">The sequence shown here is derived from an EMBL/GenBank/DDBJ whole genome shotgun (WGS) entry which is preliminary data.</text>
</comment>